<proteinExistence type="predicted"/>
<dbReference type="PATRIC" id="fig|29422.6.peg.437"/>
<comment type="caution">
    <text evidence="1">The sequence shown here is derived from an EMBL/GenBank/DDBJ whole genome shotgun (WGS) entry which is preliminary data.</text>
</comment>
<dbReference type="STRING" id="29422.Lbru_0417"/>
<dbReference type="AlphaFoldDB" id="A0A0W0ST89"/>
<keyword evidence="2" id="KW-1185">Reference proteome</keyword>
<organism evidence="1 2">
    <name type="scientific">Legionella brunensis</name>
    <dbReference type="NCBI Taxonomy" id="29422"/>
    <lineage>
        <taxon>Bacteria</taxon>
        <taxon>Pseudomonadati</taxon>
        <taxon>Pseudomonadota</taxon>
        <taxon>Gammaproteobacteria</taxon>
        <taxon>Legionellales</taxon>
        <taxon>Legionellaceae</taxon>
        <taxon>Legionella</taxon>
    </lineage>
</organism>
<gene>
    <name evidence="1" type="ORF">Lbru_0417</name>
</gene>
<dbReference type="Proteomes" id="UP000054742">
    <property type="component" value="Unassembled WGS sequence"/>
</dbReference>
<name>A0A0W0ST89_9GAMM</name>
<evidence type="ECO:0000313" key="2">
    <source>
        <dbReference type="Proteomes" id="UP000054742"/>
    </source>
</evidence>
<dbReference type="EMBL" id="LNXV01000004">
    <property type="protein sequence ID" value="KTC86476.1"/>
    <property type="molecule type" value="Genomic_DNA"/>
</dbReference>
<accession>A0A0W0ST89</accession>
<protein>
    <submittedName>
        <fullName evidence="1">Uncharacterized protein</fullName>
    </submittedName>
</protein>
<sequence>MRELKANQPLQDIVTILHHQQKTLLGRISQKVTALQLYSVHEILKEWELSGLLVKKKARAIVTGTQGPRKGMIEVQYLQYYLQNSNQDTDDELVFYAEMPPQLLSEATGTMVIEYLSKELCNNLIGEMVFNNKKAMQEDILRCYAPPVIQEIIGEESTTVKIPALSTPQCPYQH</sequence>
<evidence type="ECO:0000313" key="1">
    <source>
        <dbReference type="EMBL" id="KTC86476.1"/>
    </source>
</evidence>
<reference evidence="1 2" key="1">
    <citation type="submission" date="2015-11" db="EMBL/GenBank/DDBJ databases">
        <title>Genomic analysis of 38 Legionella species identifies large and diverse effector repertoires.</title>
        <authorList>
            <person name="Burstein D."/>
            <person name="Amaro F."/>
            <person name="Zusman T."/>
            <person name="Lifshitz Z."/>
            <person name="Cohen O."/>
            <person name="Gilbert J.A."/>
            <person name="Pupko T."/>
            <person name="Shuman H.A."/>
            <person name="Segal G."/>
        </authorList>
    </citation>
    <scope>NUCLEOTIDE SEQUENCE [LARGE SCALE GENOMIC DNA]</scope>
    <source>
        <strain evidence="1 2">ATCC 43878</strain>
    </source>
</reference>